<sequence>MSDSCIPMIPTEDVLPIATTEVIPVTEITTVPTSDPVEEEETTMAMTTAELTMTSTMTDNIDKVSTSVTLSGNT</sequence>
<evidence type="ECO:0000313" key="2">
    <source>
        <dbReference type="WBParaSite" id="Csp11.Scaffold630.g19082.t2"/>
    </source>
</evidence>
<organism evidence="1 2">
    <name type="scientific">Caenorhabditis tropicalis</name>
    <dbReference type="NCBI Taxonomy" id="1561998"/>
    <lineage>
        <taxon>Eukaryota</taxon>
        <taxon>Metazoa</taxon>
        <taxon>Ecdysozoa</taxon>
        <taxon>Nematoda</taxon>
        <taxon>Chromadorea</taxon>
        <taxon>Rhabditida</taxon>
        <taxon>Rhabditina</taxon>
        <taxon>Rhabditomorpha</taxon>
        <taxon>Rhabditoidea</taxon>
        <taxon>Rhabditidae</taxon>
        <taxon>Peloderinae</taxon>
        <taxon>Caenorhabditis</taxon>
    </lineage>
</organism>
<reference evidence="2" key="1">
    <citation type="submission" date="2016-11" db="UniProtKB">
        <authorList>
            <consortium name="WormBaseParasite"/>
        </authorList>
    </citation>
    <scope>IDENTIFICATION</scope>
</reference>
<keyword evidence="1" id="KW-1185">Reference proteome</keyword>
<proteinExistence type="predicted"/>
<dbReference type="WBParaSite" id="Csp11.Scaffold630.g19082.t2">
    <property type="protein sequence ID" value="Csp11.Scaffold630.g19082.t2"/>
    <property type="gene ID" value="Csp11.Scaffold630.g19082"/>
</dbReference>
<dbReference type="AlphaFoldDB" id="A0A1I7UT47"/>
<name>A0A1I7UT47_9PELO</name>
<dbReference type="Proteomes" id="UP000095282">
    <property type="component" value="Unplaced"/>
</dbReference>
<protein>
    <submittedName>
        <fullName evidence="2">DUF281 domain-containing protein</fullName>
    </submittedName>
</protein>
<accession>A0A1I7UT47</accession>
<evidence type="ECO:0000313" key="1">
    <source>
        <dbReference type="Proteomes" id="UP000095282"/>
    </source>
</evidence>